<keyword evidence="4" id="KW-1185">Reference proteome</keyword>
<dbReference type="EC" id="2.3.-.-" evidence="3"/>
<evidence type="ECO:0000313" key="4">
    <source>
        <dbReference type="Proteomes" id="UP001432046"/>
    </source>
</evidence>
<protein>
    <submittedName>
        <fullName evidence="3">Acyltransferase</fullName>
        <ecNumber evidence="3">2.3.-.-</ecNumber>
    </submittedName>
</protein>
<reference evidence="3" key="1">
    <citation type="journal article" date="2021" name="Int. J. Syst. Evol. Microbiol.">
        <title>Bradyrhizobium septentrionale sp. nov. (sv. septentrionale) and Bradyrhizobium quebecense sp. nov. (sv. septentrionale) associated with legumes native to Canada possess rearranged symbiosis genes and numerous insertion sequences.</title>
        <authorList>
            <person name="Bromfield E.S.P."/>
            <person name="Cloutier S."/>
        </authorList>
    </citation>
    <scope>NUCLEOTIDE SEQUENCE</scope>
    <source>
        <strain evidence="3">5S5</strain>
    </source>
</reference>
<dbReference type="RefSeq" id="WP_338834277.1">
    <property type="nucleotide sequence ID" value="NZ_CP147711.1"/>
</dbReference>
<dbReference type="Pfam" id="PF01757">
    <property type="entry name" value="Acyl_transf_3"/>
    <property type="match status" value="1"/>
</dbReference>
<accession>A0ABZ2P3K3</accession>
<feature type="transmembrane region" description="Helical" evidence="1">
    <location>
        <begin position="276"/>
        <end position="294"/>
    </location>
</feature>
<dbReference type="PANTHER" id="PTHR23028:SF53">
    <property type="entry name" value="ACYL_TRANSF_3 DOMAIN-CONTAINING PROTEIN"/>
    <property type="match status" value="1"/>
</dbReference>
<feature type="domain" description="Acyltransferase 3" evidence="2">
    <location>
        <begin position="14"/>
        <end position="333"/>
    </location>
</feature>
<feature type="transmembrane region" description="Helical" evidence="1">
    <location>
        <begin position="314"/>
        <end position="336"/>
    </location>
</feature>
<feature type="transmembrane region" description="Helical" evidence="1">
    <location>
        <begin position="250"/>
        <end position="269"/>
    </location>
</feature>
<sequence>MQQTSGSSEHSRVPALDFLRLLAVGAVILYHYGFWGPASHGAPQVALPILGSIAQYGFLGVPVFFAISGFVIAYSAEGRTPLNFAIARFSRIYPTFVFCMTLTFVAIIAFGADHFEVTAQQWFANLFIAAPVLGQSYIDTSYWSLVIEVIFYAWVAVFMALGLYPRRIDEIIVVWIAITFANELTIDAPIFEKLFIADHSGFFVVGLLIYQYHRGRRDARLWALSALAMGTAVFQALHNQAHLGVLTGSSRDPIVVAAICVVSLCLVYLATRIKRIPISATIVMAAGGITYPLYLLHMQLGYVVLTALGPIHHVALATTATIVAIIALSVVVWRFFERPAHKVIRLKLTEFADKLGFASQQASATTRQQAAPSVAAPRVR</sequence>
<evidence type="ECO:0000256" key="1">
    <source>
        <dbReference type="SAM" id="Phobius"/>
    </source>
</evidence>
<keyword evidence="1" id="KW-0812">Transmembrane</keyword>
<reference evidence="3" key="2">
    <citation type="submission" date="2024-03" db="EMBL/GenBank/DDBJ databases">
        <authorList>
            <person name="Bromfield E.S.P."/>
            <person name="Cloutier S."/>
        </authorList>
    </citation>
    <scope>NUCLEOTIDE SEQUENCE</scope>
    <source>
        <strain evidence="3">5S5</strain>
    </source>
</reference>
<keyword evidence="1" id="KW-0472">Membrane</keyword>
<proteinExistence type="predicted"/>
<evidence type="ECO:0000313" key="3">
    <source>
        <dbReference type="EMBL" id="WXC81802.1"/>
    </source>
</evidence>
<organism evidence="3 4">
    <name type="scientific">Bradyrhizobium septentrionale</name>
    <dbReference type="NCBI Taxonomy" id="1404411"/>
    <lineage>
        <taxon>Bacteria</taxon>
        <taxon>Pseudomonadati</taxon>
        <taxon>Pseudomonadota</taxon>
        <taxon>Alphaproteobacteria</taxon>
        <taxon>Hyphomicrobiales</taxon>
        <taxon>Nitrobacteraceae</taxon>
        <taxon>Bradyrhizobium</taxon>
    </lineage>
</organism>
<dbReference type="GO" id="GO:0016746">
    <property type="term" value="F:acyltransferase activity"/>
    <property type="evidence" value="ECO:0007669"/>
    <property type="project" value="UniProtKB-KW"/>
</dbReference>
<dbReference type="Proteomes" id="UP001432046">
    <property type="component" value="Chromosome"/>
</dbReference>
<feature type="transmembrane region" description="Helical" evidence="1">
    <location>
        <begin position="95"/>
        <end position="112"/>
    </location>
</feature>
<feature type="transmembrane region" description="Helical" evidence="1">
    <location>
        <begin position="53"/>
        <end position="74"/>
    </location>
</feature>
<dbReference type="EMBL" id="CP147711">
    <property type="protein sequence ID" value="WXC81802.1"/>
    <property type="molecule type" value="Genomic_DNA"/>
</dbReference>
<feature type="transmembrane region" description="Helical" evidence="1">
    <location>
        <begin position="142"/>
        <end position="164"/>
    </location>
</feature>
<keyword evidence="3" id="KW-0808">Transferase</keyword>
<keyword evidence="1" id="KW-1133">Transmembrane helix</keyword>
<dbReference type="InterPro" id="IPR050879">
    <property type="entry name" value="Acyltransferase_3"/>
</dbReference>
<gene>
    <name evidence="3" type="ORF">WDK88_09460</name>
</gene>
<feature type="transmembrane region" description="Helical" evidence="1">
    <location>
        <begin position="194"/>
        <end position="212"/>
    </location>
</feature>
<name>A0ABZ2P3K3_9BRAD</name>
<evidence type="ECO:0000259" key="2">
    <source>
        <dbReference type="Pfam" id="PF01757"/>
    </source>
</evidence>
<dbReference type="PANTHER" id="PTHR23028">
    <property type="entry name" value="ACETYLTRANSFERASE"/>
    <property type="match status" value="1"/>
</dbReference>
<dbReference type="InterPro" id="IPR002656">
    <property type="entry name" value="Acyl_transf_3_dom"/>
</dbReference>
<feature type="transmembrane region" description="Helical" evidence="1">
    <location>
        <begin position="171"/>
        <end position="188"/>
    </location>
</feature>
<feature type="transmembrane region" description="Helical" evidence="1">
    <location>
        <begin position="12"/>
        <end position="33"/>
    </location>
</feature>
<keyword evidence="3" id="KW-0012">Acyltransferase</keyword>
<feature type="transmembrane region" description="Helical" evidence="1">
    <location>
        <begin position="219"/>
        <end position="238"/>
    </location>
</feature>